<organism evidence="3 4">
    <name type="scientific">Rothia koreensis</name>
    <dbReference type="NCBI Taxonomy" id="592378"/>
    <lineage>
        <taxon>Bacteria</taxon>
        <taxon>Bacillati</taxon>
        <taxon>Actinomycetota</taxon>
        <taxon>Actinomycetes</taxon>
        <taxon>Micrococcales</taxon>
        <taxon>Micrococcaceae</taxon>
        <taxon>Rothia</taxon>
    </lineage>
</organism>
<keyword evidence="4" id="KW-1185">Reference proteome</keyword>
<dbReference type="InterPro" id="IPR006016">
    <property type="entry name" value="UspA"/>
</dbReference>
<comment type="caution">
    <text evidence="3">The sequence shown here is derived from an EMBL/GenBank/DDBJ whole genome shotgun (WGS) entry which is preliminary data.</text>
</comment>
<dbReference type="CDD" id="cd00293">
    <property type="entry name" value="USP-like"/>
    <property type="match status" value="1"/>
</dbReference>
<gene>
    <name evidence="3" type="ORF">GMA10_11440</name>
</gene>
<dbReference type="SUPFAM" id="SSF52402">
    <property type="entry name" value="Adenine nucleotide alpha hydrolases-like"/>
    <property type="match status" value="1"/>
</dbReference>
<dbReference type="AlphaFoldDB" id="A0A7K1LL13"/>
<dbReference type="Gene3D" id="3.40.50.620">
    <property type="entry name" value="HUPs"/>
    <property type="match status" value="1"/>
</dbReference>
<dbReference type="OrthoDB" id="3213322at2"/>
<dbReference type="Pfam" id="PF00582">
    <property type="entry name" value="Usp"/>
    <property type="match status" value="1"/>
</dbReference>
<proteinExistence type="predicted"/>
<evidence type="ECO:0000313" key="4">
    <source>
        <dbReference type="Proteomes" id="UP000462152"/>
    </source>
</evidence>
<feature type="domain" description="UspA" evidence="2">
    <location>
        <begin position="10"/>
        <end position="153"/>
    </location>
</feature>
<protein>
    <submittedName>
        <fullName evidence="3">Universal stress protein</fullName>
    </submittedName>
</protein>
<evidence type="ECO:0000256" key="1">
    <source>
        <dbReference type="SAM" id="MobiDB-lite"/>
    </source>
</evidence>
<feature type="compositionally biased region" description="Acidic residues" evidence="1">
    <location>
        <begin position="170"/>
        <end position="181"/>
    </location>
</feature>
<accession>A0A7K1LL13</accession>
<sequence length="193" mass="20256">MSSHGGVIAVGIDPRQLEPILSTASWLAYSTGSRLACCLVDVGRRTVRLNDDGTIASESLDPDEFDEAVQPFPDRVRSRIEEVLRGTPVEWSEHSLAGGAGAELARLAESEGASMIVVGAHEPGFRGGFREFLNGSVATYLSHVQERPVVVVPWRDVEGDGDTADAGSADGDDADAGEGDVEGEKPHGTAGTV</sequence>
<dbReference type="EMBL" id="WOGT01000009">
    <property type="protein sequence ID" value="MUN55815.1"/>
    <property type="molecule type" value="Genomic_DNA"/>
</dbReference>
<dbReference type="InterPro" id="IPR014729">
    <property type="entry name" value="Rossmann-like_a/b/a_fold"/>
</dbReference>
<dbReference type="Proteomes" id="UP000462152">
    <property type="component" value="Unassembled WGS sequence"/>
</dbReference>
<evidence type="ECO:0000259" key="2">
    <source>
        <dbReference type="Pfam" id="PF00582"/>
    </source>
</evidence>
<reference evidence="3 4" key="1">
    <citation type="submission" date="2019-12" db="EMBL/GenBank/DDBJ databases">
        <authorList>
            <person name="Li J."/>
            <person name="Shi Y."/>
            <person name="Xu G."/>
            <person name="Xiao D."/>
            <person name="Ran X."/>
        </authorList>
    </citation>
    <scope>NUCLEOTIDE SEQUENCE [LARGE SCALE GENOMIC DNA]</scope>
    <source>
        <strain evidence="3 4">JCM 15915</strain>
    </source>
</reference>
<feature type="region of interest" description="Disordered" evidence="1">
    <location>
        <begin position="155"/>
        <end position="193"/>
    </location>
</feature>
<name>A0A7K1LL13_9MICC</name>
<evidence type="ECO:0000313" key="3">
    <source>
        <dbReference type="EMBL" id="MUN55815.1"/>
    </source>
</evidence>
<dbReference type="RefSeq" id="WP_129315575.1">
    <property type="nucleotide sequence ID" value="NZ_NOIQ01000009.1"/>
</dbReference>